<keyword evidence="1" id="KW-0732">Signal</keyword>
<name>A0A7K3WC83_9ACTN</name>
<dbReference type="Proteomes" id="UP000470470">
    <property type="component" value="Unassembled WGS sequence"/>
</dbReference>
<dbReference type="AlphaFoldDB" id="A0A7K3WC83"/>
<keyword evidence="3" id="KW-1185">Reference proteome</keyword>
<accession>A0A7K3WC83</accession>
<dbReference type="RefSeq" id="WP_152729925.1">
    <property type="nucleotide sequence ID" value="NZ_JAABOZ010000002.1"/>
</dbReference>
<proteinExistence type="predicted"/>
<evidence type="ECO:0000313" key="3">
    <source>
        <dbReference type="Proteomes" id="UP000470470"/>
    </source>
</evidence>
<organism evidence="2 3">
    <name type="scientific">Goekera deserti</name>
    <dbReference type="NCBI Taxonomy" id="2497753"/>
    <lineage>
        <taxon>Bacteria</taxon>
        <taxon>Bacillati</taxon>
        <taxon>Actinomycetota</taxon>
        <taxon>Actinomycetes</taxon>
        <taxon>Geodermatophilales</taxon>
        <taxon>Geodermatophilaceae</taxon>
        <taxon>Goekera</taxon>
    </lineage>
</organism>
<evidence type="ECO:0000256" key="1">
    <source>
        <dbReference type="SAM" id="SignalP"/>
    </source>
</evidence>
<reference evidence="2 3" key="1">
    <citation type="submission" date="2020-02" db="EMBL/GenBank/DDBJ databases">
        <title>The whole genome sequence of CPCC 205119.</title>
        <authorList>
            <person name="Jiang Z."/>
        </authorList>
    </citation>
    <scope>NUCLEOTIDE SEQUENCE [LARGE SCALE GENOMIC DNA]</scope>
    <source>
        <strain evidence="2 3">CPCC 205119</strain>
    </source>
</reference>
<sequence>MSTRAARLPALTAATLTALTIATMTPAAARFTTGGEVEGRGPVYLFSGAFNVDGQAQRGILFGEDDDLAYVGDWYGTGRDLPMVRRGNTFHVPGRVDPSVTATVFSYGDVQDDVHVGDWDGDGIDSLAVRRGNTYFVKNDVRTSGVADTVFTYGDPEDHVLVGNWNGEVRAPAPGVTGKGDTLMVVRDGHFFVKNDLRTGTADADFLFGNPDDAVYAGDWAPQTTVGGKPTATDADGADQLAVRRGNQYFLSAELPTSGGATNPRTTRVLTYGNPDDAVFVATSPTLVDANGDVTEDDTTATGVITGDGLGVRRLLS</sequence>
<feature type="signal peptide" evidence="1">
    <location>
        <begin position="1"/>
        <end position="29"/>
    </location>
</feature>
<dbReference type="EMBL" id="JAAGWK010000010">
    <property type="protein sequence ID" value="NEL54072.1"/>
    <property type="molecule type" value="Genomic_DNA"/>
</dbReference>
<evidence type="ECO:0000313" key="2">
    <source>
        <dbReference type="EMBL" id="NEL54072.1"/>
    </source>
</evidence>
<comment type="caution">
    <text evidence="2">The sequence shown here is derived from an EMBL/GenBank/DDBJ whole genome shotgun (WGS) entry which is preliminary data.</text>
</comment>
<protein>
    <submittedName>
        <fullName evidence="2">Uncharacterized protein</fullName>
    </submittedName>
</protein>
<gene>
    <name evidence="2" type="ORF">G1H19_08685</name>
</gene>
<feature type="chain" id="PRO_5029591714" evidence="1">
    <location>
        <begin position="30"/>
        <end position="317"/>
    </location>
</feature>